<evidence type="ECO:0000256" key="2">
    <source>
        <dbReference type="SAM" id="MobiDB-lite"/>
    </source>
</evidence>
<dbReference type="InterPro" id="IPR012334">
    <property type="entry name" value="Pectin_lyas_fold"/>
</dbReference>
<evidence type="ECO:0000313" key="5">
    <source>
        <dbReference type="EMBL" id="HIZ19107.1"/>
    </source>
</evidence>
<dbReference type="Gene3D" id="2.160.20.10">
    <property type="entry name" value="Single-stranded right-handed beta-helix, Pectin lyase-like"/>
    <property type="match status" value="1"/>
</dbReference>
<dbReference type="SUPFAM" id="SSF51126">
    <property type="entry name" value="Pectin lyase-like"/>
    <property type="match status" value="1"/>
</dbReference>
<dbReference type="InterPro" id="IPR042229">
    <property type="entry name" value="Listeria/Bacterioides_rpt_sf"/>
</dbReference>
<feature type="region of interest" description="Disordered" evidence="2">
    <location>
        <begin position="49"/>
        <end position="68"/>
    </location>
</feature>
<reference evidence="5" key="2">
    <citation type="submission" date="2021-04" db="EMBL/GenBank/DDBJ databases">
        <authorList>
            <person name="Gilroy R."/>
        </authorList>
    </citation>
    <scope>NUCLEOTIDE SEQUENCE</scope>
    <source>
        <strain evidence="5">ChiHecolR3B27-1887</strain>
    </source>
</reference>
<dbReference type="NCBIfam" id="TIGR02543">
    <property type="entry name" value="List_Bact_rpt"/>
    <property type="match status" value="1"/>
</dbReference>
<comment type="subcellular location">
    <subcellularLocation>
        <location evidence="1">Cell envelope</location>
    </subcellularLocation>
</comment>
<evidence type="ECO:0000256" key="3">
    <source>
        <dbReference type="SAM" id="Phobius"/>
    </source>
</evidence>
<dbReference type="InterPro" id="IPR011050">
    <property type="entry name" value="Pectin_lyase_fold/virulence"/>
</dbReference>
<dbReference type="EMBL" id="DXBZ01000165">
    <property type="protein sequence ID" value="HIZ19107.1"/>
    <property type="molecule type" value="Genomic_DNA"/>
</dbReference>
<dbReference type="Pfam" id="PF09479">
    <property type="entry name" value="Flg_new"/>
    <property type="match status" value="1"/>
</dbReference>
<accession>A0A9D2DLE1</accession>
<gene>
    <name evidence="5" type="ORF">IAA22_08385</name>
</gene>
<comment type="caution">
    <text evidence="5">The sequence shown here is derived from an EMBL/GenBank/DDBJ whole genome shotgun (WGS) entry which is preliminary data.</text>
</comment>
<keyword evidence="3" id="KW-0472">Membrane</keyword>
<keyword evidence="3" id="KW-0812">Transmembrane</keyword>
<organism evidence="5 6">
    <name type="scientific">Candidatus Olsenella stercoravium</name>
    <dbReference type="NCBI Taxonomy" id="2838713"/>
    <lineage>
        <taxon>Bacteria</taxon>
        <taxon>Bacillati</taxon>
        <taxon>Actinomycetota</taxon>
        <taxon>Coriobacteriia</taxon>
        <taxon>Coriobacteriales</taxon>
        <taxon>Atopobiaceae</taxon>
        <taxon>Olsenella</taxon>
    </lineage>
</organism>
<feature type="transmembrane region" description="Helical" evidence="3">
    <location>
        <begin position="1269"/>
        <end position="1289"/>
    </location>
</feature>
<keyword evidence="3" id="KW-1133">Transmembrane helix</keyword>
<evidence type="ECO:0000313" key="6">
    <source>
        <dbReference type="Proteomes" id="UP000824029"/>
    </source>
</evidence>
<dbReference type="Gene3D" id="2.60.40.4270">
    <property type="entry name" value="Listeria-Bacteroides repeat domain"/>
    <property type="match status" value="1"/>
</dbReference>
<reference evidence="5" key="1">
    <citation type="journal article" date="2021" name="PeerJ">
        <title>Extensive microbial diversity within the chicken gut microbiome revealed by metagenomics and culture.</title>
        <authorList>
            <person name="Gilroy R."/>
            <person name="Ravi A."/>
            <person name="Getino M."/>
            <person name="Pursley I."/>
            <person name="Horton D.L."/>
            <person name="Alikhan N.F."/>
            <person name="Baker D."/>
            <person name="Gharbi K."/>
            <person name="Hall N."/>
            <person name="Watson M."/>
            <person name="Adriaenssens E.M."/>
            <person name="Foster-Nyarko E."/>
            <person name="Jarju S."/>
            <person name="Secka A."/>
            <person name="Antonio M."/>
            <person name="Oren A."/>
            <person name="Chaudhuri R.R."/>
            <person name="La Ragione R."/>
            <person name="Hildebrand F."/>
            <person name="Pallen M.J."/>
        </authorList>
    </citation>
    <scope>NUCLEOTIDE SEQUENCE</scope>
    <source>
        <strain evidence="5">ChiHecolR3B27-1887</strain>
    </source>
</reference>
<dbReference type="Proteomes" id="UP000824029">
    <property type="component" value="Unassembled WGS sequence"/>
</dbReference>
<keyword evidence="4" id="KW-0732">Signal</keyword>
<feature type="chain" id="PRO_5039730268" evidence="4">
    <location>
        <begin position="31"/>
        <end position="1295"/>
    </location>
</feature>
<evidence type="ECO:0000256" key="1">
    <source>
        <dbReference type="ARBA" id="ARBA00004196"/>
    </source>
</evidence>
<protein>
    <submittedName>
        <fullName evidence="5">InlB B-repeat-containing protein</fullName>
    </submittedName>
</protein>
<dbReference type="GO" id="GO:0030313">
    <property type="term" value="C:cell envelope"/>
    <property type="evidence" value="ECO:0007669"/>
    <property type="project" value="UniProtKB-SubCell"/>
</dbReference>
<feature type="signal peptide" evidence="4">
    <location>
        <begin position="1"/>
        <end position="30"/>
    </location>
</feature>
<name>A0A9D2DLE1_9ACTN</name>
<dbReference type="InterPro" id="IPR013378">
    <property type="entry name" value="InlB-like_B-rpt"/>
</dbReference>
<evidence type="ECO:0000256" key="4">
    <source>
        <dbReference type="SAM" id="SignalP"/>
    </source>
</evidence>
<sequence length="1295" mass="134166">MNRQSRRTRWLAGALGVLLALAVVPAAALAAPEGDQGDTLDEQTTVTTDDAAEGGVADGEDNGETNVEPRAAADNSLDVVYVSSSGNDETGAGTQDSPVASLSKAVNVAKDGATIYVMDGLTMTKSARFYNKDLTITSGDGGPYTVTRGDTFDSLSDNARSWYNPAMIEVGGTAGVNSASLTLSNIVFDDAGKSAGEYFIQAASNGTGSTHFGDLDINHLSIVQDAIIATYNGVGTITLGDGAVLKNYGGMSAVRLSDGELIMKSGSMICDDTVTDRTKGATITGTQAYLYGPAGAIWMQGGSVTMEQGSRIDDIVGRAIYNEAGSADIDGEITGVVADSHMWQGTSGVVMHMRVDATAHFGQHAVIDGEGKTLQGSGIAVIGGCELTLDEGSLIKGYSAGSVLDIGGTAYLNGEITGNTGNGHVIVAQSSSNHYIRIGETANIHHNVCSYGVIYTQGSNGVIDIYGKMNDNISNDRGGALVLANNGTHVEANMYEGAEMLNNVSTQTGGAVMVSCGTFTMYGGTISGNISGAGNVGAGDKAAGGVYVRRGGQFIMNGGTISDNTAAGIGGNIAVVTEDYNNSVGYVQLNGGTISGGTMNATVTADGNGSYVAEGGDSNDIAIVGGSSYGTTDRYVSISDNVALGNQSIFMDDYDFTIENPGDDVKIANASAACENAVTSQFASQYLDVVVGSFWYESDNPLQQFTISEPTNDVYDAAESTFVAYVPTDESGSPVSGSSATLVATEVVDGKIQLTLPNSNEAGYAVLLLQENDESRGIVTVTPADVTVYMGGDGGYDAVVEDGQTVESNSLPRPMFKIAAPEGLDVERLVFTNTESGNSWTPVSLGGGYYRFEPSATTDVGVRVQYTNSQGVAVSEDTFQPIVEGEVFKEYVISVYGGGTSGTAGVTYEGDNYTAVTGVGTLTVRAIENSDSTAVTSDVSASAPTAPLESGTAVAVAPEGTVFTLNDTGVTLPDEAKPSLLFDDIIGSDGVDRETPLKAAVDAELGASATARNYELKYLDLVDANNGNAWITAEGGVDVYWAYPEGTDQSTDFSLLHFAGLHRDGSQSGFDVEDIASAAVSSVSITKTENGILFHVGKGGFSPFVLAWDDEYTITFDANGGSVTPQTAVTEAGKISFLPTPLREGYLFDGWFTAAEDGDVVTTSTVFTADATVYAHWTEVSEPPAHEHVWSDWKCDGESHWKVCEVCGAISDRGAHKYGEWSQVSGATATQKGQWVRVCSVCGYEQYGTTSEATADDSGMPGTGDSSPALLPVVLLGVGAVAVGSAIFYRGRNNG</sequence>
<proteinExistence type="predicted"/>